<evidence type="ECO:0000256" key="1">
    <source>
        <dbReference type="SAM" id="Phobius"/>
    </source>
</evidence>
<dbReference type="InterPro" id="IPR013656">
    <property type="entry name" value="PAS_4"/>
</dbReference>
<dbReference type="NCBIfam" id="TIGR00254">
    <property type="entry name" value="GGDEF"/>
    <property type="match status" value="1"/>
</dbReference>
<dbReference type="InterPro" id="IPR035965">
    <property type="entry name" value="PAS-like_dom_sf"/>
</dbReference>
<feature type="transmembrane region" description="Helical" evidence="1">
    <location>
        <begin position="107"/>
        <end position="127"/>
    </location>
</feature>
<evidence type="ECO:0000313" key="6">
    <source>
        <dbReference type="Proteomes" id="UP001595713"/>
    </source>
</evidence>
<dbReference type="SUPFAM" id="SSF141868">
    <property type="entry name" value="EAL domain-like"/>
    <property type="match status" value="1"/>
</dbReference>
<dbReference type="Pfam" id="PF00990">
    <property type="entry name" value="GGDEF"/>
    <property type="match status" value="1"/>
</dbReference>
<dbReference type="PROSITE" id="PS50883">
    <property type="entry name" value="EAL"/>
    <property type="match status" value="1"/>
</dbReference>
<dbReference type="CDD" id="cd01948">
    <property type="entry name" value="EAL"/>
    <property type="match status" value="1"/>
</dbReference>
<dbReference type="Proteomes" id="UP001595713">
    <property type="component" value="Unassembled WGS sequence"/>
</dbReference>
<dbReference type="CDD" id="cd01949">
    <property type="entry name" value="GGDEF"/>
    <property type="match status" value="1"/>
</dbReference>
<organism evidence="5 6">
    <name type="scientific">Sphingomonas hylomeconis</name>
    <dbReference type="NCBI Taxonomy" id="1395958"/>
    <lineage>
        <taxon>Bacteria</taxon>
        <taxon>Pseudomonadati</taxon>
        <taxon>Pseudomonadota</taxon>
        <taxon>Alphaproteobacteria</taxon>
        <taxon>Sphingomonadales</taxon>
        <taxon>Sphingomonadaceae</taxon>
        <taxon>Sphingomonas</taxon>
    </lineage>
</organism>
<evidence type="ECO:0000313" key="5">
    <source>
        <dbReference type="EMBL" id="MFC3579383.1"/>
    </source>
</evidence>
<dbReference type="InterPro" id="IPR029787">
    <property type="entry name" value="Nucleotide_cyclase"/>
</dbReference>
<dbReference type="InterPro" id="IPR052155">
    <property type="entry name" value="Biofilm_reg_signaling"/>
</dbReference>
<dbReference type="PANTHER" id="PTHR44757:SF2">
    <property type="entry name" value="BIOFILM ARCHITECTURE MAINTENANCE PROTEIN MBAA"/>
    <property type="match status" value="1"/>
</dbReference>
<dbReference type="InterPro" id="IPR043128">
    <property type="entry name" value="Rev_trsase/Diguanyl_cyclase"/>
</dbReference>
<keyword evidence="6" id="KW-1185">Reference proteome</keyword>
<comment type="caution">
    <text evidence="5">The sequence shown here is derived from an EMBL/GenBank/DDBJ whole genome shotgun (WGS) entry which is preliminary data.</text>
</comment>
<dbReference type="Pfam" id="PF08448">
    <property type="entry name" value="PAS_4"/>
    <property type="match status" value="1"/>
</dbReference>
<dbReference type="SUPFAM" id="SSF55073">
    <property type="entry name" value="Nucleotide cyclase"/>
    <property type="match status" value="1"/>
</dbReference>
<evidence type="ECO:0000259" key="2">
    <source>
        <dbReference type="PROSITE" id="PS50113"/>
    </source>
</evidence>
<evidence type="ECO:0000259" key="3">
    <source>
        <dbReference type="PROSITE" id="PS50883"/>
    </source>
</evidence>
<dbReference type="InterPro" id="IPR000700">
    <property type="entry name" value="PAS-assoc_C"/>
</dbReference>
<dbReference type="PANTHER" id="PTHR44757">
    <property type="entry name" value="DIGUANYLATE CYCLASE DGCP"/>
    <property type="match status" value="1"/>
</dbReference>
<dbReference type="InterPro" id="IPR000160">
    <property type="entry name" value="GGDEF_dom"/>
</dbReference>
<dbReference type="Gene3D" id="3.20.20.450">
    <property type="entry name" value="EAL domain"/>
    <property type="match status" value="1"/>
</dbReference>
<dbReference type="SMART" id="SM00267">
    <property type="entry name" value="GGDEF"/>
    <property type="match status" value="1"/>
</dbReference>
<dbReference type="Gene3D" id="3.30.70.270">
    <property type="match status" value="1"/>
</dbReference>
<gene>
    <name evidence="5" type="ORF">ACFONA_04335</name>
</gene>
<dbReference type="InterPro" id="IPR001633">
    <property type="entry name" value="EAL_dom"/>
</dbReference>
<evidence type="ECO:0000259" key="4">
    <source>
        <dbReference type="PROSITE" id="PS50887"/>
    </source>
</evidence>
<feature type="transmembrane region" description="Helical" evidence="1">
    <location>
        <begin position="185"/>
        <end position="203"/>
    </location>
</feature>
<feature type="domain" description="EAL" evidence="3">
    <location>
        <begin position="524"/>
        <end position="775"/>
    </location>
</feature>
<name>A0ABV7SRT1_9SPHN</name>
<reference evidence="6" key="1">
    <citation type="journal article" date="2019" name="Int. J. Syst. Evol. Microbiol.">
        <title>The Global Catalogue of Microorganisms (GCM) 10K type strain sequencing project: providing services to taxonomists for standard genome sequencing and annotation.</title>
        <authorList>
            <consortium name="The Broad Institute Genomics Platform"/>
            <consortium name="The Broad Institute Genome Sequencing Center for Infectious Disease"/>
            <person name="Wu L."/>
            <person name="Ma J."/>
        </authorList>
    </citation>
    <scope>NUCLEOTIDE SEQUENCE [LARGE SCALE GENOMIC DNA]</scope>
    <source>
        <strain evidence="6">KCTC 42739</strain>
    </source>
</reference>
<accession>A0ABV7SRT1</accession>
<dbReference type="SMART" id="SM00052">
    <property type="entry name" value="EAL"/>
    <property type="match status" value="1"/>
</dbReference>
<keyword evidence="1" id="KW-0472">Membrane</keyword>
<feature type="transmembrane region" description="Helical" evidence="1">
    <location>
        <begin position="43"/>
        <end position="65"/>
    </location>
</feature>
<dbReference type="Gene3D" id="3.30.450.20">
    <property type="entry name" value="PAS domain"/>
    <property type="match status" value="1"/>
</dbReference>
<proteinExistence type="predicted"/>
<dbReference type="RefSeq" id="WP_261295648.1">
    <property type="nucleotide sequence ID" value="NZ_JANQBK010000017.1"/>
</dbReference>
<keyword evidence="1" id="KW-1133">Transmembrane helix</keyword>
<dbReference type="Pfam" id="PF00563">
    <property type="entry name" value="EAL"/>
    <property type="match status" value="1"/>
</dbReference>
<feature type="transmembrane region" description="Helical" evidence="1">
    <location>
        <begin position="77"/>
        <end position="95"/>
    </location>
</feature>
<dbReference type="SUPFAM" id="SSF55785">
    <property type="entry name" value="PYP-like sensor domain (PAS domain)"/>
    <property type="match status" value="1"/>
</dbReference>
<dbReference type="PROSITE" id="PS50887">
    <property type="entry name" value="GGDEF"/>
    <property type="match status" value="1"/>
</dbReference>
<sequence>MAVSFHPFRALSTTAGAFRDDLMFGTGDRDGQRQILRKQIAQLSAAWPFALVALLTAPVILWGAAVAQRRFDLYPAIQIRGGALITAGLIILLLLRSPLAQRVTPHAQVRTVTLLGGCIAAALFSLLGIGGQLVVSAADIAGFVSIFGAIIVIAVVLHPVRAATIGFAGALVVGITVQTGLGLPALIALTFLLCLAIATYSMARLDRAAIDTREAADTQGRVTARLVEEYEASTTGWFWQTDSHGRLTYLSPKVAHELDAADAPAIGNTLTALFRVDSAAPETERTLAFHLSSRTAFSNYSVRPASDGKLERWWSISGRPISDELGRFQGFVGSGSDLTENRRADAEITRLALFDSLTGLANRQRMRMSLDQTLTLSSGAARTSALFLLDLDRFKAVNDTLGHQVGDTLLKQVAQRLTRAVGEAGLVGRLGGDEFQIVLPTEGNRDRLSELARTIIAALSQPYFIEGSSITIGCSAGIAIAPDDGRDAETLIRNADLALYAAKADGRGVHRFFRSELLVGARSRKQLEDDLRTALAQDQFHVAYQPVVSTKSERIVGYEALLRWDHPTRGAVSPAEFIPVAEECGLIEAIGEWVLRTACMEAAGWPHDVRVAVNVSPIQFANPALPTVVTSALAKSGIRPARLELEITEGVFLNDNASSEHMFKMLKGLGVRLALDDFGTGYSSLGYLKKAPFDKIKIDQSFVKGAAIAGNRNAAIIKAIVTLADTLGMETTAEGVEVQDEIALIRDLGCSHIQGYVYGKPARAAEVLRQLAAADGMATASGYRVSRSQRQTMLRKARISAGDVTGEIRIRNMSATGAMIDGIDVDETAIGIDILIELIEDQMFPAKLRWAKDGKAGIEFAEHFNLERLAAVALPARRSA</sequence>
<feature type="domain" description="PAC" evidence="2">
    <location>
        <begin position="298"/>
        <end position="350"/>
    </location>
</feature>
<feature type="domain" description="GGDEF" evidence="4">
    <location>
        <begin position="382"/>
        <end position="515"/>
    </location>
</feature>
<feature type="transmembrane region" description="Helical" evidence="1">
    <location>
        <begin position="133"/>
        <end position="157"/>
    </location>
</feature>
<keyword evidence="1" id="KW-0812">Transmembrane</keyword>
<dbReference type="PROSITE" id="PS50113">
    <property type="entry name" value="PAC"/>
    <property type="match status" value="1"/>
</dbReference>
<protein>
    <submittedName>
        <fullName evidence="5">Bifunctional diguanylate cyclase/phosphodiesterase</fullName>
    </submittedName>
</protein>
<dbReference type="EMBL" id="JBHRXP010000002">
    <property type="protein sequence ID" value="MFC3579383.1"/>
    <property type="molecule type" value="Genomic_DNA"/>
</dbReference>
<dbReference type="InterPro" id="IPR035919">
    <property type="entry name" value="EAL_sf"/>
</dbReference>